<dbReference type="InterPro" id="IPR050790">
    <property type="entry name" value="ExbB/TolQ_transport"/>
</dbReference>
<dbReference type="Pfam" id="PF01618">
    <property type="entry name" value="MotA_ExbB"/>
    <property type="match status" value="1"/>
</dbReference>
<feature type="transmembrane region" description="Helical" evidence="8">
    <location>
        <begin position="350"/>
        <end position="373"/>
    </location>
</feature>
<accession>A0AAE3L3Q7</accession>
<dbReference type="PIRSF" id="PIRSF037714">
    <property type="entry name" value="TolR"/>
    <property type="match status" value="1"/>
</dbReference>
<dbReference type="GO" id="GO:0017038">
    <property type="term" value="P:protein import"/>
    <property type="evidence" value="ECO:0007669"/>
    <property type="project" value="TreeGrafter"/>
</dbReference>
<keyword evidence="6" id="KW-0653">Protein transport</keyword>
<keyword evidence="4 8" id="KW-1133">Transmembrane helix</keyword>
<dbReference type="GO" id="GO:0005886">
    <property type="term" value="C:plasma membrane"/>
    <property type="evidence" value="ECO:0007669"/>
    <property type="project" value="UniProtKB-SubCell"/>
</dbReference>
<keyword evidence="2" id="KW-1003">Cell membrane</keyword>
<keyword evidence="5 8" id="KW-0472">Membrane</keyword>
<comment type="caution">
    <text evidence="11">The sequence shown here is derived from an EMBL/GenBank/DDBJ whole genome shotgun (WGS) entry which is preliminary data.</text>
</comment>
<evidence type="ECO:0000256" key="2">
    <source>
        <dbReference type="ARBA" id="ARBA00022475"/>
    </source>
</evidence>
<evidence type="ECO:0000256" key="8">
    <source>
        <dbReference type="SAM" id="Phobius"/>
    </source>
</evidence>
<evidence type="ECO:0000256" key="4">
    <source>
        <dbReference type="ARBA" id="ARBA00022989"/>
    </source>
</evidence>
<dbReference type="EMBL" id="JANUCT010000003">
    <property type="protein sequence ID" value="MCS3902558.1"/>
    <property type="molecule type" value="Genomic_DNA"/>
</dbReference>
<feature type="domain" description="MotA/TolQ/ExbB proton channel" evidence="10">
    <location>
        <begin position="310"/>
        <end position="430"/>
    </location>
</feature>
<feature type="transmembrane region" description="Helical" evidence="8">
    <location>
        <begin position="393"/>
        <end position="414"/>
    </location>
</feature>
<gene>
    <name evidence="11" type="ORF">J2T55_000562</name>
</gene>
<dbReference type="InterPro" id="IPR017270">
    <property type="entry name" value="MotA/TolQ/ExbB-rel"/>
</dbReference>
<evidence type="ECO:0000313" key="11">
    <source>
        <dbReference type="EMBL" id="MCS3902558.1"/>
    </source>
</evidence>
<evidence type="ECO:0000256" key="5">
    <source>
        <dbReference type="ARBA" id="ARBA00023136"/>
    </source>
</evidence>
<evidence type="ECO:0000256" key="3">
    <source>
        <dbReference type="ARBA" id="ARBA00022692"/>
    </source>
</evidence>
<comment type="similarity">
    <text evidence="6">Belongs to the exbB/tolQ family.</text>
</comment>
<keyword evidence="9" id="KW-0732">Signal</keyword>
<dbReference type="Proteomes" id="UP001204445">
    <property type="component" value="Unassembled WGS sequence"/>
</dbReference>
<dbReference type="PANTHER" id="PTHR30625">
    <property type="entry name" value="PROTEIN TOLQ"/>
    <property type="match status" value="1"/>
</dbReference>
<reference evidence="11" key="1">
    <citation type="submission" date="2022-08" db="EMBL/GenBank/DDBJ databases">
        <title>Genomic Encyclopedia of Type Strains, Phase III (KMG-III): the genomes of soil and plant-associated and newly described type strains.</title>
        <authorList>
            <person name="Whitman W."/>
        </authorList>
    </citation>
    <scope>NUCLEOTIDE SEQUENCE</scope>
    <source>
        <strain evidence="11">HMT 1</strain>
    </source>
</reference>
<proteinExistence type="inferred from homology"/>
<evidence type="ECO:0000259" key="10">
    <source>
        <dbReference type="Pfam" id="PF01618"/>
    </source>
</evidence>
<keyword evidence="6" id="KW-0813">Transport</keyword>
<keyword evidence="12" id="KW-1185">Reference proteome</keyword>
<evidence type="ECO:0000256" key="6">
    <source>
        <dbReference type="RuleBase" id="RU004057"/>
    </source>
</evidence>
<name>A0AAE3L3Q7_9GAMM</name>
<dbReference type="AlphaFoldDB" id="A0AAE3L3Q7"/>
<comment type="subcellular location">
    <subcellularLocation>
        <location evidence="1">Cell membrane</location>
        <topology evidence="1">Multi-pass membrane protein</topology>
    </subcellularLocation>
    <subcellularLocation>
        <location evidence="6">Membrane</location>
        <topology evidence="6">Multi-pass membrane protein</topology>
    </subcellularLocation>
</comment>
<protein>
    <submittedName>
        <fullName evidence="11">Biopolymer transport protein ExbB</fullName>
    </submittedName>
</protein>
<keyword evidence="7" id="KW-0175">Coiled coil</keyword>
<feature type="coiled-coil region" evidence="7">
    <location>
        <begin position="23"/>
        <end position="100"/>
    </location>
</feature>
<feature type="signal peptide" evidence="9">
    <location>
        <begin position="1"/>
        <end position="23"/>
    </location>
</feature>
<evidence type="ECO:0000256" key="7">
    <source>
        <dbReference type="SAM" id="Coils"/>
    </source>
</evidence>
<dbReference type="PANTHER" id="PTHR30625:SF11">
    <property type="entry name" value="MOTA_TOLQ_EXBB PROTON CHANNEL DOMAIN-CONTAINING PROTEIN"/>
    <property type="match status" value="1"/>
</dbReference>
<feature type="transmembrane region" description="Helical" evidence="8">
    <location>
        <begin position="269"/>
        <end position="291"/>
    </location>
</feature>
<dbReference type="RefSeq" id="WP_259054105.1">
    <property type="nucleotide sequence ID" value="NZ_JANUCT010000003.1"/>
</dbReference>
<sequence length="451" mass="49477">MKKQTLTLLLGLCGWLATAPAQAQSLDQLVEQVRQESATEKREFNQRLEEFRNARDEQQQMLEQARAELAALEGESESLREEFESNAENIKAQEAQLKERMGYLDELHGVIRQIAGDIQASLENSLVSAQIPDRAEFVEQLATSEELPSLDEIRRLWQMTLDEIAAAGAVTQFNAPVINLQGEKQQRQVTRIGTFVALADGKYLRYLEDGGKLVEPQRQPSNRYLAQARALESAEDGMHPVAIDPTRGSLLALLVQSPDLTTRIQQGGIVAYVILALALIGLLVAIERFFVLSSAYRKVRRQLRDKSPGNNPLGRIMQVYFDNKHVDTDTLGHKLDESILREINPLQRGLGTIAILAAVTPLLGLLGTVTGIIETFQSITLFGTGDPKLMSAGISEALVTTALGLLAAIPLLLIHSFLSSKSNAIIQILDQQSAAYVAVLAEGEHKAATGK</sequence>
<evidence type="ECO:0000313" key="12">
    <source>
        <dbReference type="Proteomes" id="UP001204445"/>
    </source>
</evidence>
<feature type="chain" id="PRO_5042273204" evidence="9">
    <location>
        <begin position="24"/>
        <end position="451"/>
    </location>
</feature>
<dbReference type="InterPro" id="IPR002898">
    <property type="entry name" value="MotA_ExbB_proton_chnl"/>
</dbReference>
<evidence type="ECO:0000256" key="9">
    <source>
        <dbReference type="SAM" id="SignalP"/>
    </source>
</evidence>
<evidence type="ECO:0000256" key="1">
    <source>
        <dbReference type="ARBA" id="ARBA00004651"/>
    </source>
</evidence>
<keyword evidence="3 8" id="KW-0812">Transmembrane</keyword>
<organism evidence="11 12">
    <name type="scientific">Methylohalomonas lacus</name>
    <dbReference type="NCBI Taxonomy" id="398773"/>
    <lineage>
        <taxon>Bacteria</taxon>
        <taxon>Pseudomonadati</taxon>
        <taxon>Pseudomonadota</taxon>
        <taxon>Gammaproteobacteria</taxon>
        <taxon>Methylohalomonadales</taxon>
        <taxon>Methylohalomonadaceae</taxon>
        <taxon>Methylohalomonas</taxon>
    </lineage>
</organism>